<evidence type="ECO:0000313" key="4">
    <source>
        <dbReference type="Proteomes" id="UP000284057"/>
    </source>
</evidence>
<sequence length="244" mass="26824">MSCLDAQIAEPEHRPQVIGVLNVTPDSFSDGGLWADPATAVEHGLVMVEDGAGWVEVGGESTRPGTDRTPEREERRRVVPVVERLTAAGVTYICMHWRGHSRTMQQRATYDDVTREVVAELRRQLDAARAAGIDADRLVVDPGLGFAKTAEHNWRLLHDFARLRQELGYPVLLGASRKSFLGRLLAGPDGRPRPPRDRDHATTVLSAYAYAVGAWGVRVHAPAASRDAIDVAQRLRAAARRTQT</sequence>
<dbReference type="InterPro" id="IPR011005">
    <property type="entry name" value="Dihydropteroate_synth-like_sf"/>
</dbReference>
<dbReference type="InterPro" id="IPR045031">
    <property type="entry name" value="DHP_synth-like"/>
</dbReference>
<dbReference type="InterPro" id="IPR000489">
    <property type="entry name" value="Pterin-binding_dom"/>
</dbReference>
<name>A0A418KV89_9ACTN</name>
<proteinExistence type="predicted"/>
<protein>
    <submittedName>
        <fullName evidence="3">Dihydropteroate synthase</fullName>
    </submittedName>
</protein>
<dbReference type="AlphaFoldDB" id="A0A418KV89"/>
<feature type="region of interest" description="Disordered" evidence="1">
    <location>
        <begin position="56"/>
        <end position="75"/>
    </location>
</feature>
<gene>
    <name evidence="3" type="ORF">DY240_04665</name>
</gene>
<dbReference type="EMBL" id="QUAL01000039">
    <property type="protein sequence ID" value="RIQ33700.1"/>
    <property type="molecule type" value="Genomic_DNA"/>
</dbReference>
<dbReference type="SUPFAM" id="SSF51717">
    <property type="entry name" value="Dihydropteroate synthetase-like"/>
    <property type="match status" value="1"/>
</dbReference>
<comment type="caution">
    <text evidence="3">The sequence shown here is derived from an EMBL/GenBank/DDBJ whole genome shotgun (WGS) entry which is preliminary data.</text>
</comment>
<dbReference type="GO" id="GO:0004156">
    <property type="term" value="F:dihydropteroate synthase activity"/>
    <property type="evidence" value="ECO:0007669"/>
    <property type="project" value="TreeGrafter"/>
</dbReference>
<dbReference type="Gene3D" id="3.20.20.20">
    <property type="entry name" value="Dihydropteroate synthase-like"/>
    <property type="match status" value="2"/>
</dbReference>
<reference evidence="3 4" key="1">
    <citation type="submission" date="2018-09" db="EMBL/GenBank/DDBJ databases">
        <title>Isolation, diversity and antifungal activity of actinobacteria from wheat.</title>
        <authorList>
            <person name="Han C."/>
        </authorList>
    </citation>
    <scope>NUCLEOTIDE SEQUENCE [LARGE SCALE GENOMIC DNA]</scope>
    <source>
        <strain evidence="3 4">NEAU-YY265</strain>
    </source>
</reference>
<dbReference type="GO" id="GO:0005829">
    <property type="term" value="C:cytosol"/>
    <property type="evidence" value="ECO:0007669"/>
    <property type="project" value="TreeGrafter"/>
</dbReference>
<keyword evidence="4" id="KW-1185">Reference proteome</keyword>
<feature type="compositionally biased region" description="Basic and acidic residues" evidence="1">
    <location>
        <begin position="65"/>
        <end position="75"/>
    </location>
</feature>
<dbReference type="GO" id="GO:0046654">
    <property type="term" value="P:tetrahydrofolate biosynthetic process"/>
    <property type="evidence" value="ECO:0007669"/>
    <property type="project" value="TreeGrafter"/>
</dbReference>
<feature type="domain" description="Pterin-binding" evidence="2">
    <location>
        <begin position="1"/>
        <end position="230"/>
    </location>
</feature>
<dbReference type="RefSeq" id="WP_119658796.1">
    <property type="nucleotide sequence ID" value="NZ_QUAL01000039.1"/>
</dbReference>
<dbReference type="PANTHER" id="PTHR20941">
    <property type="entry name" value="FOLATE SYNTHESIS PROTEINS"/>
    <property type="match status" value="1"/>
</dbReference>
<dbReference type="Proteomes" id="UP000284057">
    <property type="component" value="Unassembled WGS sequence"/>
</dbReference>
<dbReference type="PANTHER" id="PTHR20941:SF1">
    <property type="entry name" value="FOLIC ACID SYNTHESIS PROTEIN FOL1"/>
    <property type="match status" value="1"/>
</dbReference>
<dbReference type="OrthoDB" id="9811744at2"/>
<accession>A0A418KV89</accession>
<evidence type="ECO:0000259" key="2">
    <source>
        <dbReference type="PROSITE" id="PS50972"/>
    </source>
</evidence>
<dbReference type="Pfam" id="PF00809">
    <property type="entry name" value="Pterin_bind"/>
    <property type="match status" value="2"/>
</dbReference>
<evidence type="ECO:0000256" key="1">
    <source>
        <dbReference type="SAM" id="MobiDB-lite"/>
    </source>
</evidence>
<dbReference type="PROSITE" id="PS50972">
    <property type="entry name" value="PTERIN_BINDING"/>
    <property type="match status" value="1"/>
</dbReference>
<dbReference type="PROSITE" id="PS00792">
    <property type="entry name" value="DHPS_1"/>
    <property type="match status" value="1"/>
</dbReference>
<evidence type="ECO:0000313" key="3">
    <source>
        <dbReference type="EMBL" id="RIQ33700.1"/>
    </source>
</evidence>
<organism evidence="3 4">
    <name type="scientific">Jiangella rhizosphaerae</name>
    <dbReference type="NCBI Taxonomy" id="2293569"/>
    <lineage>
        <taxon>Bacteria</taxon>
        <taxon>Bacillati</taxon>
        <taxon>Actinomycetota</taxon>
        <taxon>Actinomycetes</taxon>
        <taxon>Jiangellales</taxon>
        <taxon>Jiangellaceae</taxon>
        <taxon>Jiangella</taxon>
    </lineage>
</organism>